<proteinExistence type="predicted"/>
<evidence type="ECO:0000313" key="3">
    <source>
        <dbReference type="Proteomes" id="UP001230156"/>
    </source>
</evidence>
<organism evidence="2 3">
    <name type="scientific">Dongia sedimenti</name>
    <dbReference type="NCBI Taxonomy" id="3064282"/>
    <lineage>
        <taxon>Bacteria</taxon>
        <taxon>Pseudomonadati</taxon>
        <taxon>Pseudomonadota</taxon>
        <taxon>Alphaproteobacteria</taxon>
        <taxon>Rhodospirillales</taxon>
        <taxon>Dongiaceae</taxon>
        <taxon>Dongia</taxon>
    </lineage>
</organism>
<feature type="signal peptide" evidence="1">
    <location>
        <begin position="1"/>
        <end position="22"/>
    </location>
</feature>
<keyword evidence="3" id="KW-1185">Reference proteome</keyword>
<dbReference type="PROSITE" id="PS51257">
    <property type="entry name" value="PROKAR_LIPOPROTEIN"/>
    <property type="match status" value="1"/>
</dbReference>
<dbReference type="EMBL" id="JAUYVI010000007">
    <property type="protein sequence ID" value="MDQ7250761.1"/>
    <property type="molecule type" value="Genomic_DNA"/>
</dbReference>
<accession>A0ABU0YSR8</accession>
<dbReference type="Proteomes" id="UP001230156">
    <property type="component" value="Unassembled WGS sequence"/>
</dbReference>
<name>A0ABU0YSR8_9PROT</name>
<feature type="chain" id="PRO_5047257734" evidence="1">
    <location>
        <begin position="23"/>
        <end position="111"/>
    </location>
</feature>
<evidence type="ECO:0000256" key="1">
    <source>
        <dbReference type="SAM" id="SignalP"/>
    </source>
</evidence>
<keyword evidence="1" id="KW-0732">Signal</keyword>
<gene>
    <name evidence="2" type="ORF">Q8A70_23940</name>
</gene>
<sequence length="111" mass="11901">MRIPSLCIAATCWLGFALACQAEPIPQRYLDADHATCLAGCAKKGAPENFCKAACDCSMEKISESVTLDEYLSVVQAMAQNTEPPKSVMNRLTQLSLDCAIEAKKAMPSGN</sequence>
<evidence type="ECO:0000313" key="2">
    <source>
        <dbReference type="EMBL" id="MDQ7250761.1"/>
    </source>
</evidence>
<reference evidence="3" key="1">
    <citation type="submission" date="2023-08" db="EMBL/GenBank/DDBJ databases">
        <title>Rhodospirillaceae gen. nov., a novel taxon isolated from the Yangtze River Yuezi River estuary sludge.</title>
        <authorList>
            <person name="Ruan L."/>
        </authorList>
    </citation>
    <scope>NUCLEOTIDE SEQUENCE [LARGE SCALE GENOMIC DNA]</scope>
    <source>
        <strain evidence="3">R-7</strain>
    </source>
</reference>
<dbReference type="RefSeq" id="WP_379960441.1">
    <property type="nucleotide sequence ID" value="NZ_JAUYVI010000007.1"/>
</dbReference>
<comment type="caution">
    <text evidence="2">The sequence shown here is derived from an EMBL/GenBank/DDBJ whole genome shotgun (WGS) entry which is preliminary data.</text>
</comment>
<protein>
    <submittedName>
        <fullName evidence="2">Uncharacterized protein</fullName>
    </submittedName>
</protein>